<name>A0A266LMK5_PSEFR</name>
<dbReference type="AlphaFoldDB" id="A0A266LMK5"/>
<dbReference type="InterPro" id="IPR012449">
    <property type="entry name" value="Phage_F116_Orf28"/>
</dbReference>
<accession>A0A266LMK5</accession>
<evidence type="ECO:0000313" key="2">
    <source>
        <dbReference type="Proteomes" id="UP000216113"/>
    </source>
</evidence>
<dbReference type="Proteomes" id="UP000216113">
    <property type="component" value="Unassembled WGS sequence"/>
</dbReference>
<dbReference type="RefSeq" id="WP_095031232.1">
    <property type="nucleotide sequence ID" value="NZ_JAKJKE010000054.1"/>
</dbReference>
<evidence type="ECO:0008006" key="3">
    <source>
        <dbReference type="Google" id="ProtNLM"/>
    </source>
</evidence>
<sequence>MAASSPVTAKTIGTYELMGLRIQKIVNSHAAQKTRCAIVSKGVNELDEDWSQLLSDLEETDGVKVALTETGAAKITWQSPDE</sequence>
<comment type="caution">
    <text evidence="1">The sequence shown here is derived from an EMBL/GenBank/DDBJ whole genome shotgun (WGS) entry which is preliminary data.</text>
</comment>
<dbReference type="EMBL" id="NQKL01000032">
    <property type="protein sequence ID" value="OZY39298.1"/>
    <property type="molecule type" value="Genomic_DNA"/>
</dbReference>
<protein>
    <recommendedName>
        <fullName evidence="3">DUF1654 domain-containing protein</fullName>
    </recommendedName>
</protein>
<reference evidence="1 2" key="1">
    <citation type="submission" date="2017-08" db="EMBL/GenBank/DDBJ databases">
        <title>Genomic and metabolic characterisation of spoilage-associated Pseudomonas species.</title>
        <authorList>
            <person name="Stanborough T."/>
            <person name="Fegan N."/>
            <person name="Powell S.M."/>
            <person name="Singh T."/>
            <person name="Tamplin M.L."/>
            <person name="Chandry P.S."/>
        </authorList>
    </citation>
    <scope>NUCLEOTIDE SEQUENCE [LARGE SCALE GENOMIC DNA]</scope>
    <source>
        <strain evidence="1 2">F1820</strain>
    </source>
</reference>
<dbReference type="Pfam" id="PF07867">
    <property type="entry name" value="DUF1654"/>
    <property type="match status" value="1"/>
</dbReference>
<gene>
    <name evidence="1" type="ORF">CJF43_23785</name>
</gene>
<evidence type="ECO:0000313" key="1">
    <source>
        <dbReference type="EMBL" id="OZY39298.1"/>
    </source>
</evidence>
<proteinExistence type="predicted"/>
<organism evidence="1 2">
    <name type="scientific">Pseudomonas fragi</name>
    <dbReference type="NCBI Taxonomy" id="296"/>
    <lineage>
        <taxon>Bacteria</taxon>
        <taxon>Pseudomonadati</taxon>
        <taxon>Pseudomonadota</taxon>
        <taxon>Gammaproteobacteria</taxon>
        <taxon>Pseudomonadales</taxon>
        <taxon>Pseudomonadaceae</taxon>
        <taxon>Pseudomonas</taxon>
    </lineage>
</organism>